<feature type="region of interest" description="Disordered" evidence="1">
    <location>
        <begin position="579"/>
        <end position="668"/>
    </location>
</feature>
<feature type="compositionally biased region" description="Polar residues" evidence="1">
    <location>
        <begin position="275"/>
        <end position="284"/>
    </location>
</feature>
<feature type="compositionally biased region" description="Polar residues" evidence="1">
    <location>
        <begin position="237"/>
        <end position="250"/>
    </location>
</feature>
<feature type="region of interest" description="Disordered" evidence="1">
    <location>
        <begin position="700"/>
        <end position="898"/>
    </location>
</feature>
<feature type="compositionally biased region" description="Acidic residues" evidence="1">
    <location>
        <begin position="143"/>
        <end position="152"/>
    </location>
</feature>
<reference evidence="2" key="1">
    <citation type="journal article" date="2021" name="Nat. Commun.">
        <title>Genetic determinants of endophytism in the Arabidopsis root mycobiome.</title>
        <authorList>
            <person name="Mesny F."/>
            <person name="Miyauchi S."/>
            <person name="Thiergart T."/>
            <person name="Pickel B."/>
            <person name="Atanasova L."/>
            <person name="Karlsson M."/>
            <person name="Huettel B."/>
            <person name="Barry K.W."/>
            <person name="Haridas S."/>
            <person name="Chen C."/>
            <person name="Bauer D."/>
            <person name="Andreopoulos W."/>
            <person name="Pangilinan J."/>
            <person name="LaButti K."/>
            <person name="Riley R."/>
            <person name="Lipzen A."/>
            <person name="Clum A."/>
            <person name="Drula E."/>
            <person name="Henrissat B."/>
            <person name="Kohler A."/>
            <person name="Grigoriev I.V."/>
            <person name="Martin F.M."/>
            <person name="Hacquard S."/>
        </authorList>
    </citation>
    <scope>NUCLEOTIDE SEQUENCE</scope>
    <source>
        <strain evidence="2">MPI-SDFR-AT-0073</strain>
    </source>
</reference>
<feature type="region of interest" description="Disordered" evidence="1">
    <location>
        <begin position="118"/>
        <end position="364"/>
    </location>
</feature>
<evidence type="ECO:0000256" key="1">
    <source>
        <dbReference type="SAM" id="MobiDB-lite"/>
    </source>
</evidence>
<feature type="compositionally biased region" description="Basic and acidic residues" evidence="1">
    <location>
        <begin position="762"/>
        <end position="774"/>
    </location>
</feature>
<accession>A0A9P8USW0</accession>
<dbReference type="GeneID" id="70124284"/>
<feature type="region of interest" description="Disordered" evidence="1">
    <location>
        <begin position="463"/>
        <end position="498"/>
    </location>
</feature>
<feature type="compositionally biased region" description="Basic and acidic residues" evidence="1">
    <location>
        <begin position="174"/>
        <end position="197"/>
    </location>
</feature>
<name>A0A9P8USW0_9PEZI</name>
<feature type="compositionally biased region" description="Low complexity" evidence="1">
    <location>
        <begin position="333"/>
        <end position="345"/>
    </location>
</feature>
<feature type="compositionally biased region" description="Polar residues" evidence="1">
    <location>
        <begin position="941"/>
        <end position="952"/>
    </location>
</feature>
<dbReference type="OrthoDB" id="5386674at2759"/>
<sequence>MTTMQNARPVGRARADSLSRMLELEQKYKLQRLQDNDSTPPLIPLGRANTRSASSAQPDPALKARRASAHPPVSHQNTHMIMKTIRRNSGLPPLSISVPPSLTSTSVLAVRARDPEAAFHALGSPGSRPTDTLERGKTVTFSEPEEDDDDASDQSSICQSPSWQVYGQKKQKSKKGETAQKKKQQERQGKALKDSAKKRLNKVGPPINPEVRPAQSDRSVSAPELAGGQKPGDRLVNRSTSHYPPDSMTNHHNHPRQPPAEANTKPKSKGLFSSFRFSSSNTPPAQKVQVEDSNNSMEDAGSFRSVSAFPEQMQGLRGDTAFLNPRKPPSIMSTQSTSTQSQSSQERQAGKSRKSFGHGRSNSLLAKIRGPSYLYAKSSEPTEEEEEEVVVASQQPESLGHFGARPIQLAHSQELNQPALAAHVIQKTEVQHVNITRGRQALAHIIQPRDSSSDYEDARVTDSCRQHHVQPPVSDAPIANEGRRRPPTHVGQTRSQHQDLITVPPPIQANIQTDDQNNRVRETRRNFPSLNQPKMPIYHQVAVLEHPTPTISPESDKSYATVYTDAVDRLSESHSPYIEHVPFSSSAQTSVTRPGSSTEDRGKLESPCRPPESAVPQIAELKETSRAGSQDAGVIKRSRRSPKKLVTSIDQQLQTAESQAEPQHHTRQKSADYFAFISESYAPPSLELRSPIEEDFRSFHSMEEKMTEDEYGDIDLIWTETTSQGPKDGVEDSSKAIGKPSQTDSLQDDRLSESCDSPTLSAHDDVSIKVEDKAQIPGPSLEEEPSQSVSERSYSSTYNDPFYSPSTATTPDISRPQSQAGASVDEARPMSNSVSNGYDKTIRRLHRSKVLELSQRSANQVTLERGAPPNRKTGSIKSEDSHNGTPTSPQPKYIAQSPSMKEIEMLKEGSEMPEEMAEITPIARRQHLPPKAHSAIDLGESVSSFPGKNLSK</sequence>
<protein>
    <submittedName>
        <fullName evidence="2">Uncharacterized protein</fullName>
    </submittedName>
</protein>
<organism evidence="2 3">
    <name type="scientific">Truncatella angustata</name>
    <dbReference type="NCBI Taxonomy" id="152316"/>
    <lineage>
        <taxon>Eukaryota</taxon>
        <taxon>Fungi</taxon>
        <taxon>Dikarya</taxon>
        <taxon>Ascomycota</taxon>
        <taxon>Pezizomycotina</taxon>
        <taxon>Sordariomycetes</taxon>
        <taxon>Xylariomycetidae</taxon>
        <taxon>Amphisphaeriales</taxon>
        <taxon>Sporocadaceae</taxon>
        <taxon>Truncatella</taxon>
    </lineage>
</organism>
<feature type="region of interest" description="Disordered" evidence="1">
    <location>
        <begin position="924"/>
        <end position="952"/>
    </location>
</feature>
<dbReference type="EMBL" id="JAGPXC010000002">
    <property type="protein sequence ID" value="KAH6657718.1"/>
    <property type="molecule type" value="Genomic_DNA"/>
</dbReference>
<dbReference type="AlphaFoldDB" id="A0A9P8USW0"/>
<feature type="compositionally biased region" description="Polar residues" evidence="1">
    <location>
        <begin position="648"/>
        <end position="661"/>
    </location>
</feature>
<keyword evidence="3" id="KW-1185">Reference proteome</keyword>
<feature type="compositionally biased region" description="Polar residues" evidence="1">
    <location>
        <begin position="583"/>
        <end position="597"/>
    </location>
</feature>
<feature type="compositionally biased region" description="Polar residues" evidence="1">
    <location>
        <begin position="786"/>
        <end position="821"/>
    </location>
</feature>
<dbReference type="Proteomes" id="UP000758603">
    <property type="component" value="Unassembled WGS sequence"/>
</dbReference>
<gene>
    <name evidence="2" type="ORF">BKA67DRAFT_196286</name>
</gene>
<evidence type="ECO:0000313" key="3">
    <source>
        <dbReference type="Proteomes" id="UP000758603"/>
    </source>
</evidence>
<dbReference type="RefSeq" id="XP_045961952.1">
    <property type="nucleotide sequence ID" value="XM_046095391.1"/>
</dbReference>
<feature type="region of interest" description="Disordered" evidence="1">
    <location>
        <begin position="29"/>
        <end position="78"/>
    </location>
</feature>
<evidence type="ECO:0000313" key="2">
    <source>
        <dbReference type="EMBL" id="KAH6657718.1"/>
    </source>
</evidence>
<comment type="caution">
    <text evidence="2">The sequence shown here is derived from an EMBL/GenBank/DDBJ whole genome shotgun (WGS) entry which is preliminary data.</text>
</comment>
<proteinExistence type="predicted"/>